<evidence type="ECO:0000313" key="1">
    <source>
        <dbReference type="EMBL" id="CAD9043032.1"/>
    </source>
</evidence>
<organism evidence="1">
    <name type="scientific">Eutreptiella gymnastica</name>
    <dbReference type="NCBI Taxonomy" id="73025"/>
    <lineage>
        <taxon>Eukaryota</taxon>
        <taxon>Discoba</taxon>
        <taxon>Euglenozoa</taxon>
        <taxon>Euglenida</taxon>
        <taxon>Spirocuta</taxon>
        <taxon>Euglenophyceae</taxon>
        <taxon>Eutreptiales</taxon>
        <taxon>Eutreptiaceae</taxon>
        <taxon>Eutreptiella</taxon>
    </lineage>
</organism>
<accession>A0A6U8NUK0</accession>
<protein>
    <submittedName>
        <fullName evidence="1">Uncharacterized protein</fullName>
    </submittedName>
</protein>
<evidence type="ECO:0000313" key="2">
    <source>
        <dbReference type="EMBL" id="CAD9043034.1"/>
    </source>
</evidence>
<reference evidence="1" key="1">
    <citation type="submission" date="2021-01" db="EMBL/GenBank/DDBJ databases">
        <authorList>
            <person name="Corre E."/>
            <person name="Pelletier E."/>
            <person name="Niang G."/>
            <person name="Scheremetjew M."/>
            <person name="Finn R."/>
            <person name="Kale V."/>
            <person name="Holt S."/>
            <person name="Cochrane G."/>
            <person name="Meng A."/>
            <person name="Brown T."/>
            <person name="Cohen L."/>
        </authorList>
    </citation>
    <scope>NUCLEOTIDE SEQUENCE</scope>
    <source>
        <strain evidence="1">NIES-381</strain>
    </source>
</reference>
<dbReference type="EMBL" id="HBGA01148747">
    <property type="protein sequence ID" value="CAD9043034.1"/>
    <property type="molecule type" value="Transcribed_RNA"/>
</dbReference>
<gene>
    <name evidence="1" type="ORF">EGYM00392_LOCUS54214</name>
    <name evidence="2" type="ORF">EGYM00392_LOCUS54216</name>
</gene>
<sequence>MFMRRLPTIAIQARAVSRLGSTKAFSNWFPTDDLYKKPASGPVTVKSLEEARKMDEADGVIDGKFHGQDIEIEGIGTYAMICGTSLTPTCGVDAVAEPQPMETIEVKTMSEAEALDAADGVIDGKYHGAEIHVQGLGLYSTLMHRIEEAAHQVEQMGGATPDAKDVPVEALPLHLRQPTN</sequence>
<dbReference type="EMBL" id="HBGA01148731">
    <property type="protein sequence ID" value="CAD9043032.1"/>
    <property type="molecule type" value="Transcribed_RNA"/>
</dbReference>
<proteinExistence type="predicted"/>
<name>A0A6U8NUK0_9EUGL</name>
<dbReference type="AlphaFoldDB" id="A0A6U8NUK0"/>